<accession>A0A936TG49</accession>
<proteinExistence type="predicted"/>
<sequence length="113" mass="12480">MATPPESTKTSLTQRLRAYAADIWPDHQIKTRFRGQFAYIDAVDPDGDTIALCRLRYAGSASMWGFAFYRASHDDYQNSFLPTGQTAGTPEDALDCAAGLYLTPLQTPTNKQA</sequence>
<name>A0A936TG49_9ACTN</name>
<protein>
    <submittedName>
        <fullName evidence="1">Uncharacterized protein</fullName>
    </submittedName>
</protein>
<dbReference type="Proteomes" id="UP000727993">
    <property type="component" value="Unassembled WGS sequence"/>
</dbReference>
<gene>
    <name evidence="1" type="ORF">IPN02_10970</name>
</gene>
<reference evidence="1 2" key="1">
    <citation type="submission" date="2020-10" db="EMBL/GenBank/DDBJ databases">
        <title>Connecting structure to function with the recovery of over 1000 high-quality activated sludge metagenome-assembled genomes encoding full-length rRNA genes using long-read sequencing.</title>
        <authorList>
            <person name="Singleton C.M."/>
            <person name="Petriglieri F."/>
            <person name="Kristensen J.M."/>
            <person name="Kirkegaard R.H."/>
            <person name="Michaelsen T.Y."/>
            <person name="Andersen M.H."/>
            <person name="Karst S.M."/>
            <person name="Dueholm M.S."/>
            <person name="Nielsen P.H."/>
            <person name="Albertsen M."/>
        </authorList>
    </citation>
    <scope>NUCLEOTIDE SEQUENCE [LARGE SCALE GENOMIC DNA]</scope>
    <source>
        <strain evidence="1">Lyne_18-Q3-R50-59_MAXAC.006</strain>
    </source>
</reference>
<evidence type="ECO:0000313" key="1">
    <source>
        <dbReference type="EMBL" id="MBK9297330.1"/>
    </source>
</evidence>
<comment type="caution">
    <text evidence="1">The sequence shown here is derived from an EMBL/GenBank/DDBJ whole genome shotgun (WGS) entry which is preliminary data.</text>
</comment>
<evidence type="ECO:0000313" key="2">
    <source>
        <dbReference type="Proteomes" id="UP000727993"/>
    </source>
</evidence>
<dbReference type="EMBL" id="JADJZA010000007">
    <property type="protein sequence ID" value="MBK9297330.1"/>
    <property type="molecule type" value="Genomic_DNA"/>
</dbReference>
<organism evidence="1 2">
    <name type="scientific">Candidatus Neomicrothrix subdominans</name>
    <dbReference type="NCBI Taxonomy" id="2954438"/>
    <lineage>
        <taxon>Bacteria</taxon>
        <taxon>Bacillati</taxon>
        <taxon>Actinomycetota</taxon>
        <taxon>Acidimicrobiia</taxon>
        <taxon>Acidimicrobiales</taxon>
        <taxon>Microthrixaceae</taxon>
        <taxon>Candidatus Neomicrothrix</taxon>
    </lineage>
</organism>
<dbReference type="AlphaFoldDB" id="A0A936TG49"/>